<feature type="region of interest" description="Disordered" evidence="1">
    <location>
        <begin position="268"/>
        <end position="290"/>
    </location>
</feature>
<keyword evidence="3" id="KW-1185">Reference proteome</keyword>
<reference evidence="2" key="1">
    <citation type="journal article" date="2020" name="Stud. Mycol.">
        <title>101 Dothideomycetes genomes: a test case for predicting lifestyles and emergence of pathogens.</title>
        <authorList>
            <person name="Haridas S."/>
            <person name="Albert R."/>
            <person name="Binder M."/>
            <person name="Bloem J."/>
            <person name="Labutti K."/>
            <person name="Salamov A."/>
            <person name="Andreopoulos B."/>
            <person name="Baker S."/>
            <person name="Barry K."/>
            <person name="Bills G."/>
            <person name="Bluhm B."/>
            <person name="Cannon C."/>
            <person name="Castanera R."/>
            <person name="Culley D."/>
            <person name="Daum C."/>
            <person name="Ezra D."/>
            <person name="Gonzalez J."/>
            <person name="Henrissat B."/>
            <person name="Kuo A."/>
            <person name="Liang C."/>
            <person name="Lipzen A."/>
            <person name="Lutzoni F."/>
            <person name="Magnuson J."/>
            <person name="Mondo S."/>
            <person name="Nolan M."/>
            <person name="Ohm R."/>
            <person name="Pangilinan J."/>
            <person name="Park H.-J."/>
            <person name="Ramirez L."/>
            <person name="Alfaro M."/>
            <person name="Sun H."/>
            <person name="Tritt A."/>
            <person name="Yoshinaga Y."/>
            <person name="Zwiers L.-H."/>
            <person name="Turgeon B."/>
            <person name="Goodwin S."/>
            <person name="Spatafora J."/>
            <person name="Crous P."/>
            <person name="Grigoriev I."/>
        </authorList>
    </citation>
    <scope>NUCLEOTIDE SEQUENCE</scope>
    <source>
        <strain evidence="2">CBS 379.55</strain>
    </source>
</reference>
<evidence type="ECO:0000313" key="2">
    <source>
        <dbReference type="EMBL" id="KAF2271281.1"/>
    </source>
</evidence>
<sequence>MLPTLRLPNHESRLPSISANHTHTLISSCSTPLSFCFSSNLAIVKRLTWEQTPWVLPHLDSWSRRHIEECLSLHLRRNIPEKILDNALLLGECYEPTTRDAEPGHHPQMFVVFPNLKRDVLLNEQFLTFWHDEVMRPSFRQASEDSGLVEVDGDEAAEFAGRMKMPGAYGGREPGTGKRVFPAAGILNHLRAGSTRRVFARWPEWHDRCASGYEGKYSDVRAKLLGEAWSSITGMLSGKDELEAPLLLLVWRGRTSVSGFLTNRFTRPSGSGGTDMSTRGLRSLEASMSS</sequence>
<dbReference type="AlphaFoldDB" id="A0A6A6J3Y5"/>
<dbReference type="GeneID" id="54547714"/>
<name>A0A6A6J3Y5_WESOR</name>
<dbReference type="RefSeq" id="XP_033648820.1">
    <property type="nucleotide sequence ID" value="XM_033794539.1"/>
</dbReference>
<evidence type="ECO:0000256" key="1">
    <source>
        <dbReference type="SAM" id="MobiDB-lite"/>
    </source>
</evidence>
<evidence type="ECO:0000313" key="3">
    <source>
        <dbReference type="Proteomes" id="UP000800097"/>
    </source>
</evidence>
<gene>
    <name evidence="2" type="ORF">EI97DRAFT_302284</name>
</gene>
<dbReference type="OrthoDB" id="3774700at2759"/>
<dbReference type="EMBL" id="ML986553">
    <property type="protein sequence ID" value="KAF2271281.1"/>
    <property type="molecule type" value="Genomic_DNA"/>
</dbReference>
<proteinExistence type="predicted"/>
<protein>
    <submittedName>
        <fullName evidence="2">Uncharacterized protein</fullName>
    </submittedName>
</protein>
<feature type="compositionally biased region" description="Polar residues" evidence="1">
    <location>
        <begin position="268"/>
        <end position="277"/>
    </location>
</feature>
<organism evidence="2 3">
    <name type="scientific">Westerdykella ornata</name>
    <dbReference type="NCBI Taxonomy" id="318751"/>
    <lineage>
        <taxon>Eukaryota</taxon>
        <taxon>Fungi</taxon>
        <taxon>Dikarya</taxon>
        <taxon>Ascomycota</taxon>
        <taxon>Pezizomycotina</taxon>
        <taxon>Dothideomycetes</taxon>
        <taxon>Pleosporomycetidae</taxon>
        <taxon>Pleosporales</taxon>
        <taxon>Sporormiaceae</taxon>
        <taxon>Westerdykella</taxon>
    </lineage>
</organism>
<dbReference type="Proteomes" id="UP000800097">
    <property type="component" value="Unassembled WGS sequence"/>
</dbReference>
<accession>A0A6A6J3Y5</accession>
<dbReference type="PROSITE" id="PS51257">
    <property type="entry name" value="PROKAR_LIPOPROTEIN"/>
    <property type="match status" value="1"/>
</dbReference>